<reference evidence="1 2" key="1">
    <citation type="submission" date="2020-10" db="EMBL/GenBank/DDBJ databases">
        <title>Myceligenerans pegani sp. nov., an endophytic actinomycete isolated from Peganum harmala L. in Xinjiang, China.</title>
        <authorList>
            <person name="Xin L."/>
        </authorList>
    </citation>
    <scope>NUCLEOTIDE SEQUENCE [LARGE SCALE GENOMIC DNA]</scope>
    <source>
        <strain evidence="1 2">TRM65318</strain>
    </source>
</reference>
<comment type="caution">
    <text evidence="1">The sequence shown here is derived from an EMBL/GenBank/DDBJ whole genome shotgun (WGS) entry which is preliminary data.</text>
</comment>
<proteinExistence type="predicted"/>
<organism evidence="1 2">
    <name type="scientific">Myceligenerans pegani</name>
    <dbReference type="NCBI Taxonomy" id="2776917"/>
    <lineage>
        <taxon>Bacteria</taxon>
        <taxon>Bacillati</taxon>
        <taxon>Actinomycetota</taxon>
        <taxon>Actinomycetes</taxon>
        <taxon>Micrococcales</taxon>
        <taxon>Promicromonosporaceae</taxon>
        <taxon>Myceligenerans</taxon>
    </lineage>
</organism>
<keyword evidence="2" id="KW-1185">Reference proteome</keyword>
<evidence type="ECO:0000313" key="2">
    <source>
        <dbReference type="Proteomes" id="UP000625527"/>
    </source>
</evidence>
<sequence length="92" mass="10540">MHGRDFLALLTVTDHDWPWLHANLSPAPAFDAWRSAFDDERRLLERIDDDAEAWEAAYDVISSALTLRDPEGTDAEMFLLHIDGDAAWWRSA</sequence>
<dbReference type="EMBL" id="JADAQT010000013">
    <property type="protein sequence ID" value="MBE1874196.1"/>
    <property type="molecule type" value="Genomic_DNA"/>
</dbReference>
<gene>
    <name evidence="1" type="ORF">IHE71_00525</name>
</gene>
<accession>A0ABR9MT07</accession>
<name>A0ABR9MT07_9MICO</name>
<protein>
    <submittedName>
        <fullName evidence="1">Uncharacterized protein</fullName>
    </submittedName>
</protein>
<dbReference type="Proteomes" id="UP000625527">
    <property type="component" value="Unassembled WGS sequence"/>
</dbReference>
<evidence type="ECO:0000313" key="1">
    <source>
        <dbReference type="EMBL" id="MBE1874196.1"/>
    </source>
</evidence>